<evidence type="ECO:0000313" key="2">
    <source>
        <dbReference type="Proteomes" id="UP000025227"/>
    </source>
</evidence>
<dbReference type="WBParaSite" id="HCON_00122625-00001">
    <property type="protein sequence ID" value="HCON_00122625-00001"/>
    <property type="gene ID" value="HCON_00122625"/>
</dbReference>
<dbReference type="Proteomes" id="UP000025227">
    <property type="component" value="Unplaced"/>
</dbReference>
<proteinExistence type="predicted"/>
<keyword evidence="1" id="KW-0732">Signal</keyword>
<feature type="signal peptide" evidence="1">
    <location>
        <begin position="1"/>
        <end position="21"/>
    </location>
</feature>
<evidence type="ECO:0000256" key="1">
    <source>
        <dbReference type="SAM" id="SignalP"/>
    </source>
</evidence>
<reference evidence="3" key="1">
    <citation type="submission" date="2020-12" db="UniProtKB">
        <authorList>
            <consortium name="WormBaseParasite"/>
        </authorList>
    </citation>
    <scope>IDENTIFICATION</scope>
    <source>
        <strain evidence="3">MHco3</strain>
    </source>
</reference>
<evidence type="ECO:0000313" key="3">
    <source>
        <dbReference type="WBParaSite" id="HCON_00122625-00001"/>
    </source>
</evidence>
<accession>A0A7I5EBH4</accession>
<name>A0A7I5EBH4_HAECO</name>
<organism evidence="2 3">
    <name type="scientific">Haemonchus contortus</name>
    <name type="common">Barber pole worm</name>
    <dbReference type="NCBI Taxonomy" id="6289"/>
    <lineage>
        <taxon>Eukaryota</taxon>
        <taxon>Metazoa</taxon>
        <taxon>Ecdysozoa</taxon>
        <taxon>Nematoda</taxon>
        <taxon>Chromadorea</taxon>
        <taxon>Rhabditida</taxon>
        <taxon>Rhabditina</taxon>
        <taxon>Rhabditomorpha</taxon>
        <taxon>Strongyloidea</taxon>
        <taxon>Trichostrongylidae</taxon>
        <taxon>Haemonchus</taxon>
    </lineage>
</organism>
<feature type="chain" id="PRO_5029878502" evidence="1">
    <location>
        <begin position="22"/>
        <end position="49"/>
    </location>
</feature>
<sequence length="49" mass="5608">MWKAALLVFVIVMCLTLFSLSEESPALVDHWRRERGIDIKLPPITIGLK</sequence>
<protein>
    <submittedName>
        <fullName evidence="3">Venom peptide</fullName>
    </submittedName>
</protein>
<keyword evidence="2" id="KW-1185">Reference proteome</keyword>
<dbReference type="AlphaFoldDB" id="A0A7I5EBH4"/>